<gene>
    <name evidence="4" type="ORF">BU202_09755</name>
</gene>
<protein>
    <submittedName>
        <fullName evidence="4">Uncharacterized protein</fullName>
    </submittedName>
</protein>
<dbReference type="RefSeq" id="WP_075105573.1">
    <property type="nucleotide sequence ID" value="NZ_MSJM01000011.1"/>
</dbReference>
<keyword evidence="1" id="KW-0472">Membrane</keyword>
<name>A0A1Q8E5D8_9STRE</name>
<feature type="transmembrane region" description="Helical" evidence="1">
    <location>
        <begin position="6"/>
        <end position="23"/>
    </location>
</feature>
<reference evidence="5" key="1">
    <citation type="submission" date="2016-12" db="EMBL/GenBank/DDBJ databases">
        <authorList>
            <person name="Gulvik C.A."/>
        </authorList>
    </citation>
    <scope>NUCLEOTIDE SEQUENCE [LARGE SCALE GENOMIC DNA]</scope>
    <source>
        <strain evidence="5">NED12-00049-6B</strain>
    </source>
</reference>
<evidence type="ECO:0000259" key="2">
    <source>
        <dbReference type="Pfam" id="PF09922"/>
    </source>
</evidence>
<dbReference type="InterPro" id="IPR016975">
    <property type="entry name" value="Cell_wall_LiaF"/>
</dbReference>
<evidence type="ECO:0000259" key="3">
    <source>
        <dbReference type="Pfam" id="PF24661"/>
    </source>
</evidence>
<feature type="domain" description="DUF7649" evidence="3">
    <location>
        <begin position="1"/>
        <end position="85"/>
    </location>
</feature>
<dbReference type="Pfam" id="PF09922">
    <property type="entry name" value="LiaF-like_C"/>
    <property type="match status" value="1"/>
</dbReference>
<feature type="transmembrane region" description="Helical" evidence="1">
    <location>
        <begin position="30"/>
        <end position="45"/>
    </location>
</feature>
<dbReference type="InterPro" id="IPR047793">
    <property type="entry name" value="LiaF_C"/>
</dbReference>
<keyword evidence="1" id="KW-0812">Transmembrane</keyword>
<dbReference type="AlphaFoldDB" id="A0A1Q8E5D8"/>
<organism evidence="4 5">
    <name type="scientific">Streptococcus cuniculi</name>
    <dbReference type="NCBI Taxonomy" id="1432788"/>
    <lineage>
        <taxon>Bacteria</taxon>
        <taxon>Bacillati</taxon>
        <taxon>Bacillota</taxon>
        <taxon>Bacilli</taxon>
        <taxon>Lactobacillales</taxon>
        <taxon>Streptococcaceae</taxon>
        <taxon>Streptococcus</taxon>
    </lineage>
</organism>
<keyword evidence="5" id="KW-1185">Reference proteome</keyword>
<sequence length="231" mass="26775">MRKVQFFLLVESIIFTLACFDVLASETARTILLFALLLLGIWYVTGRKITSVFLSSAIFLIFLVFVLNPYFIIGVIFLLIYMMINFFSRYEKRNQYTHLHFEDTALEAHKQKTKWFGNQDHSQDSYGFEDINIVRLFGNDVVDLDETILVGRDNIVVVRKTFGKTKIIIPIDVEVSLSASSLYGRVYFLGLSYWDLRNESFSIASPYYKDSHKRVKVVVNCIFGDVEVVRV</sequence>
<comment type="caution">
    <text evidence="4">The sequence shown here is derived from an EMBL/GenBank/DDBJ whole genome shotgun (WGS) entry which is preliminary data.</text>
</comment>
<evidence type="ECO:0000313" key="5">
    <source>
        <dbReference type="Proteomes" id="UP000186890"/>
    </source>
</evidence>
<accession>A0A1Q8E5D8</accession>
<dbReference type="Proteomes" id="UP000186890">
    <property type="component" value="Unassembled WGS sequence"/>
</dbReference>
<dbReference type="NCBIfam" id="NF040535">
    <property type="entry name" value="LiaF_C_term"/>
    <property type="match status" value="1"/>
</dbReference>
<feature type="domain" description="Cell wall-active antibiotics response LiaF-like C-terminal" evidence="2">
    <location>
        <begin position="115"/>
        <end position="228"/>
    </location>
</feature>
<evidence type="ECO:0000313" key="4">
    <source>
        <dbReference type="EMBL" id="OLF46998.1"/>
    </source>
</evidence>
<keyword evidence="1" id="KW-1133">Transmembrane helix</keyword>
<dbReference type="OrthoDB" id="2351415at2"/>
<dbReference type="PIRSF" id="PIRSF031509">
    <property type="entry name" value="Cell_wall_LiaF/YvqF"/>
    <property type="match status" value="1"/>
</dbReference>
<feature type="transmembrane region" description="Helical" evidence="1">
    <location>
        <begin position="57"/>
        <end position="84"/>
    </location>
</feature>
<dbReference type="InterPro" id="IPR024425">
    <property type="entry name" value="LiaF-like_C"/>
</dbReference>
<dbReference type="Pfam" id="PF24661">
    <property type="entry name" value="DUF7649"/>
    <property type="match status" value="1"/>
</dbReference>
<dbReference type="InterPro" id="IPR056066">
    <property type="entry name" value="DUF7649"/>
</dbReference>
<dbReference type="GO" id="GO:0016020">
    <property type="term" value="C:membrane"/>
    <property type="evidence" value="ECO:0007669"/>
    <property type="project" value="InterPro"/>
</dbReference>
<dbReference type="EMBL" id="MSJM01000011">
    <property type="protein sequence ID" value="OLF46998.1"/>
    <property type="molecule type" value="Genomic_DNA"/>
</dbReference>
<proteinExistence type="predicted"/>
<evidence type="ECO:0000256" key="1">
    <source>
        <dbReference type="SAM" id="Phobius"/>
    </source>
</evidence>